<protein>
    <submittedName>
        <fullName evidence="1">Uncharacterized protein</fullName>
    </submittedName>
</protein>
<accession>A0A1G5UVZ4</accession>
<dbReference type="AlphaFoldDB" id="A0A1G5UVZ4"/>
<dbReference type="STRING" id="209880.SAMN02910343_00120"/>
<reference evidence="1 2" key="1">
    <citation type="submission" date="2016-10" db="EMBL/GenBank/DDBJ databases">
        <authorList>
            <person name="de Groot N.N."/>
        </authorList>
    </citation>
    <scope>NUCLEOTIDE SEQUENCE [LARGE SCALE GENOMIC DNA]</scope>
    <source>
        <strain evidence="1 2">DSM 15230</strain>
    </source>
</reference>
<dbReference type="Proteomes" id="UP000199689">
    <property type="component" value="Unassembled WGS sequence"/>
</dbReference>
<evidence type="ECO:0000313" key="1">
    <source>
        <dbReference type="EMBL" id="SDA37498.1"/>
    </source>
</evidence>
<proteinExistence type="predicted"/>
<dbReference type="EMBL" id="FMXA01000003">
    <property type="protein sequence ID" value="SDA37498.1"/>
    <property type="molecule type" value="Genomic_DNA"/>
</dbReference>
<sequence>MNGPSYVVVGVLIILFVLALRKACRTIFGGGCGCHGGGGDCCRQKKHTDNKKHRVVSNFI</sequence>
<gene>
    <name evidence="1" type="ORF">SAMN02910343_00120</name>
</gene>
<keyword evidence="2" id="KW-1185">Reference proteome</keyword>
<dbReference type="RefSeq" id="WP_091362746.1">
    <property type="nucleotide sequence ID" value="NZ_FMXA01000003.1"/>
</dbReference>
<organism evidence="1 2">
    <name type="scientific">Allisonella histaminiformans</name>
    <dbReference type="NCBI Taxonomy" id="209880"/>
    <lineage>
        <taxon>Bacteria</taxon>
        <taxon>Bacillati</taxon>
        <taxon>Bacillota</taxon>
        <taxon>Negativicutes</taxon>
        <taxon>Veillonellales</taxon>
        <taxon>Veillonellaceae</taxon>
        <taxon>Allisonella</taxon>
    </lineage>
</organism>
<evidence type="ECO:0000313" key="2">
    <source>
        <dbReference type="Proteomes" id="UP000199689"/>
    </source>
</evidence>
<dbReference type="GeneID" id="87755176"/>
<name>A0A1G5UVZ4_9FIRM</name>